<reference evidence="1" key="1">
    <citation type="journal article" date="2013" name="BMC Genomics">
        <title>Unscrambling butterfly oogenesis.</title>
        <authorList>
            <person name="Carter J.M."/>
            <person name="Baker S.C."/>
            <person name="Pink R."/>
            <person name="Carter D.R."/>
            <person name="Collins A."/>
            <person name="Tomlin J."/>
            <person name="Gibbs M."/>
            <person name="Breuker C.J."/>
        </authorList>
    </citation>
    <scope>NUCLEOTIDE SEQUENCE</scope>
    <source>
        <tissue evidence="1">Ovary</tissue>
    </source>
</reference>
<proteinExistence type="predicted"/>
<feature type="non-terminal residue" evidence="1">
    <location>
        <position position="1"/>
    </location>
</feature>
<dbReference type="AlphaFoldDB" id="S4NP34"/>
<evidence type="ECO:0000313" key="1">
    <source>
        <dbReference type="EMBL" id="JAA78834.1"/>
    </source>
</evidence>
<accession>S4NP34</accession>
<organism evidence="1">
    <name type="scientific">Pararge aegeria</name>
    <name type="common">speckled wood butterfly</name>
    <dbReference type="NCBI Taxonomy" id="116150"/>
    <lineage>
        <taxon>Eukaryota</taxon>
        <taxon>Metazoa</taxon>
        <taxon>Ecdysozoa</taxon>
        <taxon>Arthropoda</taxon>
        <taxon>Hexapoda</taxon>
        <taxon>Insecta</taxon>
        <taxon>Pterygota</taxon>
        <taxon>Neoptera</taxon>
        <taxon>Endopterygota</taxon>
        <taxon>Lepidoptera</taxon>
        <taxon>Glossata</taxon>
        <taxon>Ditrysia</taxon>
        <taxon>Papilionoidea</taxon>
        <taxon>Nymphalidae</taxon>
        <taxon>Satyrinae</taxon>
        <taxon>Satyrini</taxon>
        <taxon>Parargina</taxon>
        <taxon>Pararge</taxon>
    </lineage>
</organism>
<dbReference type="EMBL" id="GAIX01013726">
    <property type="protein sequence ID" value="JAA78834.1"/>
    <property type="molecule type" value="Transcribed_RNA"/>
</dbReference>
<sequence length="75" mass="8723">LDRIFYVCNAILIVAMEYVIACVCIMQGDVPDFYTLYILLPRHKVTHRDCINRAIKDENLKQNKKIPEIRRNGGS</sequence>
<reference evidence="1" key="2">
    <citation type="submission" date="2013-05" db="EMBL/GenBank/DDBJ databases">
        <authorList>
            <person name="Carter J.-M."/>
            <person name="Baker S.C."/>
            <person name="Pink R."/>
            <person name="Carter D.R.F."/>
            <person name="Collins A."/>
            <person name="Tomlin J."/>
            <person name="Gibbs M."/>
            <person name="Breuker C.J."/>
        </authorList>
    </citation>
    <scope>NUCLEOTIDE SEQUENCE</scope>
    <source>
        <tissue evidence="1">Ovary</tissue>
    </source>
</reference>
<name>S4NP34_9NEOP</name>
<protein>
    <submittedName>
        <fullName evidence="1">Uncharacterized protein</fullName>
    </submittedName>
</protein>